<name>A0ABN3A2F0_9ACTN</name>
<comment type="caution">
    <text evidence="2">The sequence shown here is derived from an EMBL/GenBank/DDBJ whole genome shotgun (WGS) entry which is preliminary data.</text>
</comment>
<sequence length="353" mass="36700">MAGVSVALAARAVPRRWSTPRWLWTVLAAAVGLAVLSWLAATAVLVGSRSAVSSVQDGGAPAYVSARTAHAALSDADRAAWQSFRSGAAQLIGPGQQFRDDLTTASDNLAHLAELDFGGNAGRDLLRAVNAQVVTYQGLVEQADATYREGLEKLGYAYLSYASDMLHGDGGLLSRIDEIAQRDLNGISGERHSVWTGGGLVAGAAAIGVALLAVLGYAQVSMARRFRRLVNPPLAAACVVLAGLIVWTSATFLHVDHAFAGASDSGLPAFDRTMRAQIHSADAGAGALRAGRAAPQDGGLDIVASDKAQRPLEAKLSDATDTRGLDAGLPLLSLAVAVLAALGVWLRLREYRS</sequence>
<evidence type="ECO:0000313" key="2">
    <source>
        <dbReference type="EMBL" id="GAA2151973.1"/>
    </source>
</evidence>
<keyword evidence="3" id="KW-1185">Reference proteome</keyword>
<reference evidence="2 3" key="1">
    <citation type="journal article" date="2019" name="Int. J. Syst. Evol. Microbiol.">
        <title>The Global Catalogue of Microorganisms (GCM) 10K type strain sequencing project: providing services to taxonomists for standard genome sequencing and annotation.</title>
        <authorList>
            <consortium name="The Broad Institute Genomics Platform"/>
            <consortium name="The Broad Institute Genome Sequencing Center for Infectious Disease"/>
            <person name="Wu L."/>
            <person name="Ma J."/>
        </authorList>
    </citation>
    <scope>NUCLEOTIDE SEQUENCE [LARGE SCALE GENOMIC DNA]</scope>
    <source>
        <strain evidence="2 3">JCM 13850</strain>
    </source>
</reference>
<accession>A0ABN3A2F0</accession>
<gene>
    <name evidence="2" type="ORF">GCM10009727_57380</name>
</gene>
<feature type="transmembrane region" description="Helical" evidence="1">
    <location>
        <begin position="194"/>
        <end position="217"/>
    </location>
</feature>
<keyword evidence="1" id="KW-0812">Transmembrane</keyword>
<keyword evidence="1" id="KW-0472">Membrane</keyword>
<feature type="transmembrane region" description="Helical" evidence="1">
    <location>
        <begin position="327"/>
        <end position="348"/>
    </location>
</feature>
<protein>
    <recommendedName>
        <fullName evidence="4">Secreted protein</fullName>
    </recommendedName>
</protein>
<feature type="transmembrane region" description="Helical" evidence="1">
    <location>
        <begin position="229"/>
        <end position="250"/>
    </location>
</feature>
<evidence type="ECO:0000313" key="3">
    <source>
        <dbReference type="Proteomes" id="UP001501020"/>
    </source>
</evidence>
<keyword evidence="1" id="KW-1133">Transmembrane helix</keyword>
<dbReference type="EMBL" id="BAAAMR010000058">
    <property type="protein sequence ID" value="GAA2151973.1"/>
    <property type="molecule type" value="Genomic_DNA"/>
</dbReference>
<proteinExistence type="predicted"/>
<dbReference type="Proteomes" id="UP001501020">
    <property type="component" value="Unassembled WGS sequence"/>
</dbReference>
<evidence type="ECO:0000256" key="1">
    <source>
        <dbReference type="SAM" id="Phobius"/>
    </source>
</evidence>
<feature type="transmembrane region" description="Helical" evidence="1">
    <location>
        <begin position="22"/>
        <end position="46"/>
    </location>
</feature>
<evidence type="ECO:0008006" key="4">
    <source>
        <dbReference type="Google" id="ProtNLM"/>
    </source>
</evidence>
<organism evidence="2 3">
    <name type="scientific">Actinomadura napierensis</name>
    <dbReference type="NCBI Taxonomy" id="267854"/>
    <lineage>
        <taxon>Bacteria</taxon>
        <taxon>Bacillati</taxon>
        <taxon>Actinomycetota</taxon>
        <taxon>Actinomycetes</taxon>
        <taxon>Streptosporangiales</taxon>
        <taxon>Thermomonosporaceae</taxon>
        <taxon>Actinomadura</taxon>
    </lineage>
</organism>